<evidence type="ECO:0000313" key="7">
    <source>
        <dbReference type="Proteomes" id="UP000887567"/>
    </source>
</evidence>
<sequence>MASCHAWISIFVLLATFTLTFGQQCAPLKGTFRQQCAVTGYNQTFRIPYKMDPEASEFISDFITESFHEMENCSVGAIGETIICSVIYAPRCIEGQSQPQVPCRRVCSEYLYRCVESKEGNIFSLWGPYLYGLCTLLPNETSSTGNCYEPPGFEQHFNSSASDLIQGNCFPNIFPYCQNISYNYTVMPTYMQIHLYEIFYDKNYTGNPVIDAQFSNTTYIHRYDLWLKKYPKCAQMLKMLFCSDRIPPCFLGEESTLYTICKSVCKSLLTVCPELKDTYLKWYLGECEISPNGNTSHGFCKITEWPNPHDWLNQEEYFGIKPTTKPPPKKSIGAGVIVAAVLVPIIVVLLLIVGVYLWRNRMLPWRYFGLKADDRRDLVT</sequence>
<dbReference type="OrthoDB" id="5958350at2759"/>
<evidence type="ECO:0000256" key="2">
    <source>
        <dbReference type="PROSITE-ProRule" id="PRU00090"/>
    </source>
</evidence>
<protein>
    <recommendedName>
        <fullName evidence="5">FZ domain-containing protein</fullName>
    </recommendedName>
</protein>
<reference evidence="6" key="1">
    <citation type="submission" date="2022-11" db="UniProtKB">
        <authorList>
            <consortium name="EnsemblMetazoa"/>
        </authorList>
    </citation>
    <scope>IDENTIFICATION</scope>
</reference>
<keyword evidence="3" id="KW-1133">Transmembrane helix</keyword>
<name>A0A913XS56_EXADI</name>
<organism evidence="6 7">
    <name type="scientific">Exaiptasia diaphana</name>
    <name type="common">Tropical sea anemone</name>
    <name type="synonym">Aiptasia pulchella</name>
    <dbReference type="NCBI Taxonomy" id="2652724"/>
    <lineage>
        <taxon>Eukaryota</taxon>
        <taxon>Metazoa</taxon>
        <taxon>Cnidaria</taxon>
        <taxon>Anthozoa</taxon>
        <taxon>Hexacorallia</taxon>
        <taxon>Actiniaria</taxon>
        <taxon>Aiptasiidae</taxon>
        <taxon>Exaiptasia</taxon>
    </lineage>
</organism>
<keyword evidence="3" id="KW-0812">Transmembrane</keyword>
<feature type="domain" description="FZ" evidence="5">
    <location>
        <begin position="164"/>
        <end position="300"/>
    </location>
</feature>
<dbReference type="Proteomes" id="UP000887567">
    <property type="component" value="Unplaced"/>
</dbReference>
<comment type="caution">
    <text evidence="2">Lacks conserved residue(s) required for the propagation of feature annotation.</text>
</comment>
<evidence type="ECO:0000313" key="6">
    <source>
        <dbReference type="EnsemblMetazoa" id="XP_020908858.1"/>
    </source>
</evidence>
<evidence type="ECO:0000256" key="1">
    <source>
        <dbReference type="ARBA" id="ARBA00023157"/>
    </source>
</evidence>
<dbReference type="AlphaFoldDB" id="A0A913XS56"/>
<evidence type="ECO:0000259" key="5">
    <source>
        <dbReference type="PROSITE" id="PS50038"/>
    </source>
</evidence>
<dbReference type="PROSITE" id="PS50038">
    <property type="entry name" value="FZ"/>
    <property type="match status" value="1"/>
</dbReference>
<keyword evidence="3" id="KW-0472">Membrane</keyword>
<dbReference type="Gene3D" id="1.10.2000.10">
    <property type="entry name" value="Frizzled cysteine-rich domain"/>
    <property type="match status" value="2"/>
</dbReference>
<dbReference type="Pfam" id="PF01392">
    <property type="entry name" value="Fz"/>
    <property type="match status" value="1"/>
</dbReference>
<dbReference type="CDD" id="cd07066">
    <property type="entry name" value="CRD_FZ"/>
    <property type="match status" value="1"/>
</dbReference>
<dbReference type="RefSeq" id="XP_020908858.1">
    <property type="nucleotide sequence ID" value="XM_021053199.2"/>
</dbReference>
<dbReference type="SUPFAM" id="SSF63501">
    <property type="entry name" value="Frizzled cysteine-rich domain"/>
    <property type="match status" value="2"/>
</dbReference>
<dbReference type="GeneID" id="110246820"/>
<dbReference type="InterPro" id="IPR020067">
    <property type="entry name" value="Frizzled_dom"/>
</dbReference>
<keyword evidence="7" id="KW-1185">Reference proteome</keyword>
<feature type="signal peptide" evidence="4">
    <location>
        <begin position="1"/>
        <end position="22"/>
    </location>
</feature>
<proteinExistence type="predicted"/>
<accession>A0A913XS56</accession>
<dbReference type="InterPro" id="IPR036790">
    <property type="entry name" value="Frizzled_dom_sf"/>
</dbReference>
<evidence type="ECO:0000256" key="4">
    <source>
        <dbReference type="SAM" id="SignalP"/>
    </source>
</evidence>
<feature type="transmembrane region" description="Helical" evidence="3">
    <location>
        <begin position="332"/>
        <end position="358"/>
    </location>
</feature>
<evidence type="ECO:0000256" key="3">
    <source>
        <dbReference type="SAM" id="Phobius"/>
    </source>
</evidence>
<dbReference type="KEGG" id="epa:110246820"/>
<keyword evidence="1" id="KW-1015">Disulfide bond</keyword>
<dbReference type="EnsemblMetazoa" id="XM_021053199.2">
    <property type="protein sequence ID" value="XP_020908858.1"/>
    <property type="gene ID" value="LOC110246820"/>
</dbReference>
<feature type="chain" id="PRO_5038080668" description="FZ domain-containing protein" evidence="4">
    <location>
        <begin position="23"/>
        <end position="380"/>
    </location>
</feature>
<keyword evidence="4" id="KW-0732">Signal</keyword>